<dbReference type="OrthoDB" id="409122at2759"/>
<keyword evidence="6 15" id="KW-0645">Protease</keyword>
<dbReference type="FunFam" id="3.40.50.200:FF:000015">
    <property type="entry name" value="Tripeptidyl peptidase A"/>
    <property type="match status" value="1"/>
</dbReference>
<keyword evidence="11 15" id="KW-0106">Calcium</keyword>
<evidence type="ECO:0000256" key="11">
    <source>
        <dbReference type="ARBA" id="ARBA00022837"/>
    </source>
</evidence>
<organism evidence="18 19">
    <name type="scientific">Aspergillus sclerotialis</name>
    <dbReference type="NCBI Taxonomy" id="2070753"/>
    <lineage>
        <taxon>Eukaryota</taxon>
        <taxon>Fungi</taxon>
        <taxon>Dikarya</taxon>
        <taxon>Ascomycota</taxon>
        <taxon>Pezizomycotina</taxon>
        <taxon>Eurotiomycetes</taxon>
        <taxon>Eurotiomycetidae</taxon>
        <taxon>Eurotiales</taxon>
        <taxon>Aspergillaceae</taxon>
        <taxon>Aspergillus</taxon>
        <taxon>Aspergillus subgen. Polypaecilum</taxon>
    </lineage>
</organism>
<reference evidence="19" key="1">
    <citation type="submission" date="2017-02" db="EMBL/GenBank/DDBJ databases">
        <authorList>
            <person name="Tafer H."/>
            <person name="Lopandic K."/>
        </authorList>
    </citation>
    <scope>NUCLEOTIDE SEQUENCE [LARGE SCALE GENOMIC DNA]</scope>
    <source>
        <strain evidence="19">CBS 366.77</strain>
    </source>
</reference>
<dbReference type="InterPro" id="IPR015366">
    <property type="entry name" value="S53_propep"/>
</dbReference>
<keyword evidence="19" id="KW-1185">Reference proteome</keyword>
<dbReference type="GO" id="GO:0046872">
    <property type="term" value="F:metal ion binding"/>
    <property type="evidence" value="ECO:0007669"/>
    <property type="project" value="UniProtKB-UniRule"/>
</dbReference>
<feature type="signal peptide" evidence="16">
    <location>
        <begin position="1"/>
        <end position="18"/>
    </location>
</feature>
<evidence type="ECO:0000256" key="13">
    <source>
        <dbReference type="ARBA" id="ARBA00023145"/>
    </source>
</evidence>
<keyword evidence="8 16" id="KW-0732">Signal</keyword>
<evidence type="ECO:0000256" key="8">
    <source>
        <dbReference type="ARBA" id="ARBA00022729"/>
    </source>
</evidence>
<dbReference type="GO" id="GO:0004252">
    <property type="term" value="F:serine-type endopeptidase activity"/>
    <property type="evidence" value="ECO:0007669"/>
    <property type="project" value="UniProtKB-UniRule"/>
</dbReference>
<keyword evidence="14" id="KW-0325">Glycoprotein</keyword>
<comment type="subcellular location">
    <subcellularLocation>
        <location evidence="3">Secreted</location>
        <location evidence="3">Extracellular space</location>
    </subcellularLocation>
</comment>
<feature type="binding site" evidence="15">
    <location>
        <position position="560"/>
    </location>
    <ligand>
        <name>Ca(2+)</name>
        <dbReference type="ChEBI" id="CHEBI:29108"/>
    </ligand>
</feature>
<evidence type="ECO:0000256" key="16">
    <source>
        <dbReference type="SAM" id="SignalP"/>
    </source>
</evidence>
<evidence type="ECO:0000256" key="12">
    <source>
        <dbReference type="ARBA" id="ARBA00023026"/>
    </source>
</evidence>
<sequence length="580" mass="63000">MIVPWIFLAATVTRFVTARPSLGDYQVLERLDSVPQGWRKSQSALPSQIMQFRIAPKLDGMDGFHQMVIGLSTPGSPTYGQFMTRDQIKDLMRPPPAVSDLIRSWLIEEGVPDGAIEDTGDWIKFSVPVRQAEKIMRTKFYDFQNTGGGNVKTRTLQYSVPDAIASIVETIQPTTFFGQSDVHLMNSAPVHKRNVDFAAPGDCHSAVVPDCLQRLYNFEDYEPSPESGSSIGVTGFLGQYANVEDLQAFYARYIPEALNSSFEFIPINGGINDQDPVNAGEEANLDVQYAFSLTYPIPATFYSTAGEPPFHPSIDTPSNTNEPYAEFLEYVLNQDNPPLVVATSYGDEEQTVPRAYASRICAQFAQLGARGVSIIFASGDAGVGRTCVSNDGRNKKQFHTTFPATCPFVTAVGATEGAYPEHAAEISQGGFSNYFSRPSYQDAAVGQFLDQLPPGLWDGLFNGRGRGVPDVAANGMRYTIFHQGEMKQVSGTSASVPTFAAVIALLNDARLREGLPPLGFLNPLLYSQGSGGLNDIVHGGSTGCQNQEIMPPPGWNATGGWDPVTGLGTPDFGRLKRLVL</sequence>
<dbReference type="GO" id="GO:0005576">
    <property type="term" value="C:extracellular region"/>
    <property type="evidence" value="ECO:0007669"/>
    <property type="project" value="UniProtKB-SubCell"/>
</dbReference>
<evidence type="ECO:0000313" key="18">
    <source>
        <dbReference type="EMBL" id="RJE24912.1"/>
    </source>
</evidence>
<dbReference type="PANTHER" id="PTHR14218:SF15">
    <property type="entry name" value="TRIPEPTIDYL-PEPTIDASE 1"/>
    <property type="match status" value="1"/>
</dbReference>
<dbReference type="SMART" id="SM00944">
    <property type="entry name" value="Pro-kuma_activ"/>
    <property type="match status" value="1"/>
</dbReference>
<evidence type="ECO:0000256" key="10">
    <source>
        <dbReference type="ARBA" id="ARBA00022825"/>
    </source>
</evidence>
<feature type="binding site" evidence="15">
    <location>
        <position position="536"/>
    </location>
    <ligand>
        <name>Ca(2+)</name>
        <dbReference type="ChEBI" id="CHEBI:29108"/>
    </ligand>
</feature>
<evidence type="ECO:0000256" key="2">
    <source>
        <dbReference type="ARBA" id="ARBA00002451"/>
    </source>
</evidence>
<dbReference type="AlphaFoldDB" id="A0A3A2ZNZ3"/>
<evidence type="ECO:0000256" key="9">
    <source>
        <dbReference type="ARBA" id="ARBA00022801"/>
    </source>
</evidence>
<dbReference type="SUPFAM" id="SSF54897">
    <property type="entry name" value="Protease propeptides/inhibitors"/>
    <property type="match status" value="1"/>
</dbReference>
<dbReference type="InterPro" id="IPR036852">
    <property type="entry name" value="Peptidase_S8/S53_dom_sf"/>
</dbReference>
<accession>A0A3A2ZNZ3</accession>
<evidence type="ECO:0000256" key="15">
    <source>
        <dbReference type="PROSITE-ProRule" id="PRU01032"/>
    </source>
</evidence>
<evidence type="ECO:0000313" key="19">
    <source>
        <dbReference type="Proteomes" id="UP000266188"/>
    </source>
</evidence>
<feature type="binding site" evidence="15">
    <location>
        <position position="562"/>
    </location>
    <ligand>
        <name>Ca(2+)</name>
        <dbReference type="ChEBI" id="CHEBI:29108"/>
    </ligand>
</feature>
<dbReference type="STRING" id="2070753.A0A3A2ZNZ3"/>
<dbReference type="CDD" id="cd11377">
    <property type="entry name" value="Pro-peptidase_S53"/>
    <property type="match status" value="1"/>
</dbReference>
<comment type="catalytic activity">
    <reaction evidence="1">
        <text>Release of an N-terminal tripeptide from a polypeptide.</text>
        <dbReference type="EC" id="3.4.14.10"/>
    </reaction>
</comment>
<comment type="caution">
    <text evidence="18">The sequence shown here is derived from an EMBL/GenBank/DDBJ whole genome shotgun (WGS) entry which is preliminary data.</text>
</comment>
<keyword evidence="7 15" id="KW-0479">Metal-binding</keyword>
<evidence type="ECO:0000256" key="1">
    <source>
        <dbReference type="ARBA" id="ARBA00001910"/>
    </source>
</evidence>
<dbReference type="InterPro" id="IPR050819">
    <property type="entry name" value="Tripeptidyl-peptidase_I"/>
</dbReference>
<evidence type="ECO:0000256" key="6">
    <source>
        <dbReference type="ARBA" id="ARBA00022670"/>
    </source>
</evidence>
<keyword evidence="10 15" id="KW-0720">Serine protease</keyword>
<keyword evidence="9 15" id="KW-0378">Hydrolase</keyword>
<feature type="domain" description="Peptidase S53" evidence="17">
    <location>
        <begin position="206"/>
        <end position="580"/>
    </location>
</feature>
<name>A0A3A2ZNZ3_9EURO</name>
<dbReference type="CDD" id="cd04056">
    <property type="entry name" value="Peptidases_S53"/>
    <property type="match status" value="1"/>
</dbReference>
<dbReference type="PROSITE" id="PS51695">
    <property type="entry name" value="SEDOLISIN"/>
    <property type="match status" value="1"/>
</dbReference>
<protein>
    <recommendedName>
        <fullName evidence="4">tripeptidyl-peptidase II</fullName>
        <ecNumber evidence="4">3.4.14.10</ecNumber>
    </recommendedName>
</protein>
<comment type="cofactor">
    <cofactor evidence="15">
        <name>Ca(2+)</name>
        <dbReference type="ChEBI" id="CHEBI:29108"/>
    </cofactor>
    <text evidence="15">Binds 1 Ca(2+) ion per subunit.</text>
</comment>
<dbReference type="PANTHER" id="PTHR14218">
    <property type="entry name" value="PROTEASE S8 TRIPEPTIDYL PEPTIDASE I CLN2"/>
    <property type="match status" value="1"/>
</dbReference>
<comment type="function">
    <text evidence="2">Secreted tripeptidyl-peptidase which degrades proteins at acidic pHs and is involved in virulence.</text>
</comment>
<evidence type="ECO:0000259" key="17">
    <source>
        <dbReference type="PROSITE" id="PS51695"/>
    </source>
</evidence>
<evidence type="ECO:0000256" key="7">
    <source>
        <dbReference type="ARBA" id="ARBA00022723"/>
    </source>
</evidence>
<gene>
    <name evidence="18" type="ORF">PHISCL_02744</name>
</gene>
<dbReference type="EMBL" id="MVGC01000064">
    <property type="protein sequence ID" value="RJE24912.1"/>
    <property type="molecule type" value="Genomic_DNA"/>
</dbReference>
<feature type="active site" description="Charge relay system" evidence="15">
    <location>
        <position position="493"/>
    </location>
</feature>
<keyword evidence="12" id="KW-0843">Virulence</keyword>
<feature type="chain" id="PRO_5017278547" description="tripeptidyl-peptidase II" evidence="16">
    <location>
        <begin position="19"/>
        <end position="580"/>
    </location>
</feature>
<dbReference type="InterPro" id="IPR023828">
    <property type="entry name" value="Peptidase_S8_Ser-AS"/>
</dbReference>
<dbReference type="EC" id="3.4.14.10" evidence="4"/>
<proteinExistence type="predicted"/>
<dbReference type="Gene3D" id="3.40.50.200">
    <property type="entry name" value="Peptidase S8/S53 domain"/>
    <property type="match status" value="1"/>
</dbReference>
<evidence type="ECO:0000256" key="3">
    <source>
        <dbReference type="ARBA" id="ARBA00004239"/>
    </source>
</evidence>
<dbReference type="InterPro" id="IPR030400">
    <property type="entry name" value="Sedolisin_dom"/>
</dbReference>
<dbReference type="PROSITE" id="PS00138">
    <property type="entry name" value="SUBTILASE_SER"/>
    <property type="match status" value="1"/>
</dbReference>
<dbReference type="Proteomes" id="UP000266188">
    <property type="component" value="Unassembled WGS sequence"/>
</dbReference>
<evidence type="ECO:0000256" key="5">
    <source>
        <dbReference type="ARBA" id="ARBA00022525"/>
    </source>
</evidence>
<dbReference type="GO" id="GO:0008240">
    <property type="term" value="F:tripeptidyl-peptidase activity"/>
    <property type="evidence" value="ECO:0007669"/>
    <property type="project" value="UniProtKB-EC"/>
</dbReference>
<evidence type="ECO:0000256" key="14">
    <source>
        <dbReference type="ARBA" id="ARBA00023180"/>
    </source>
</evidence>
<keyword evidence="13" id="KW-0865">Zymogen</keyword>
<dbReference type="InterPro" id="IPR000209">
    <property type="entry name" value="Peptidase_S8/S53_dom"/>
</dbReference>
<feature type="active site" description="Charge relay system" evidence="15">
    <location>
        <position position="286"/>
    </location>
</feature>
<keyword evidence="5" id="KW-0964">Secreted</keyword>
<dbReference type="GO" id="GO:0006508">
    <property type="term" value="P:proteolysis"/>
    <property type="evidence" value="ECO:0007669"/>
    <property type="project" value="UniProtKB-KW"/>
</dbReference>
<dbReference type="Pfam" id="PF00082">
    <property type="entry name" value="Peptidase_S8"/>
    <property type="match status" value="1"/>
</dbReference>
<dbReference type="SUPFAM" id="SSF52743">
    <property type="entry name" value="Subtilisin-like"/>
    <property type="match status" value="1"/>
</dbReference>
<feature type="active site" description="Charge relay system" evidence="15">
    <location>
        <position position="282"/>
    </location>
</feature>
<evidence type="ECO:0000256" key="4">
    <source>
        <dbReference type="ARBA" id="ARBA00012462"/>
    </source>
</evidence>
<dbReference type="Pfam" id="PF09286">
    <property type="entry name" value="Pro-kuma_activ"/>
    <property type="match status" value="1"/>
</dbReference>
<feature type="binding site" evidence="15">
    <location>
        <position position="535"/>
    </location>
    <ligand>
        <name>Ca(2+)</name>
        <dbReference type="ChEBI" id="CHEBI:29108"/>
    </ligand>
</feature>